<dbReference type="GO" id="GO:0005102">
    <property type="term" value="F:signaling receptor binding"/>
    <property type="evidence" value="ECO:0007669"/>
    <property type="project" value="TreeGrafter"/>
</dbReference>
<evidence type="ECO:0000313" key="6">
    <source>
        <dbReference type="Proteomes" id="UP000261520"/>
    </source>
</evidence>
<dbReference type="AlphaFoldDB" id="A0A3B4BDH2"/>
<dbReference type="InterPro" id="IPR038178">
    <property type="entry name" value="Kringle_sf"/>
</dbReference>
<evidence type="ECO:0000313" key="5">
    <source>
        <dbReference type="Ensembl" id="ENSPMGP00000027843.1"/>
    </source>
</evidence>
<keyword evidence="2" id="KW-1015">Disulfide bond</keyword>
<keyword evidence="6" id="KW-1185">Reference proteome</keyword>
<name>A0A3B4BDH2_9GOBI</name>
<dbReference type="Proteomes" id="UP000261520">
    <property type="component" value="Unplaced"/>
</dbReference>
<dbReference type="GO" id="GO:0006508">
    <property type="term" value="P:proteolysis"/>
    <property type="evidence" value="ECO:0007669"/>
    <property type="project" value="TreeGrafter"/>
</dbReference>
<dbReference type="PROSITE" id="PS50070">
    <property type="entry name" value="KRINGLE_2"/>
    <property type="match status" value="1"/>
</dbReference>
<dbReference type="InterPro" id="IPR013806">
    <property type="entry name" value="Kringle-like"/>
</dbReference>
<evidence type="ECO:0000259" key="4">
    <source>
        <dbReference type="PROSITE" id="PS50070"/>
    </source>
</evidence>
<keyword evidence="1 3" id="KW-0420">Kringle</keyword>
<dbReference type="PRINTS" id="PR00018">
    <property type="entry name" value="KRINGLE"/>
</dbReference>
<evidence type="ECO:0000256" key="2">
    <source>
        <dbReference type="ARBA" id="ARBA00023157"/>
    </source>
</evidence>
<dbReference type="CDD" id="cd00108">
    <property type="entry name" value="KR"/>
    <property type="match status" value="1"/>
</dbReference>
<evidence type="ECO:0000256" key="3">
    <source>
        <dbReference type="PROSITE-ProRule" id="PRU00121"/>
    </source>
</evidence>
<protein>
    <recommendedName>
        <fullName evidence="4">Kringle domain-containing protein</fullName>
    </recommendedName>
</protein>
<accession>A0A3B4BDH2</accession>
<dbReference type="InterPro" id="IPR050759">
    <property type="entry name" value="Serine_protease_kringle"/>
</dbReference>
<dbReference type="Pfam" id="PF00051">
    <property type="entry name" value="Kringle"/>
    <property type="match status" value="1"/>
</dbReference>
<dbReference type="InterPro" id="IPR000001">
    <property type="entry name" value="Kringle"/>
</dbReference>
<reference evidence="5" key="1">
    <citation type="submission" date="2025-08" db="UniProtKB">
        <authorList>
            <consortium name="Ensembl"/>
        </authorList>
    </citation>
    <scope>IDENTIFICATION</scope>
</reference>
<reference evidence="5" key="2">
    <citation type="submission" date="2025-09" db="UniProtKB">
        <authorList>
            <consortium name="Ensembl"/>
        </authorList>
    </citation>
    <scope>IDENTIFICATION</scope>
</reference>
<evidence type="ECO:0000256" key="1">
    <source>
        <dbReference type="ARBA" id="ARBA00022572"/>
    </source>
</evidence>
<dbReference type="PANTHER" id="PTHR24261:SF13">
    <property type="entry name" value="PLASMINOGEN"/>
    <property type="match status" value="1"/>
</dbReference>
<organism evidence="5 6">
    <name type="scientific">Periophthalmus magnuspinnatus</name>
    <dbReference type="NCBI Taxonomy" id="409849"/>
    <lineage>
        <taxon>Eukaryota</taxon>
        <taxon>Metazoa</taxon>
        <taxon>Chordata</taxon>
        <taxon>Craniata</taxon>
        <taxon>Vertebrata</taxon>
        <taxon>Euteleostomi</taxon>
        <taxon>Actinopterygii</taxon>
        <taxon>Neopterygii</taxon>
        <taxon>Teleostei</taxon>
        <taxon>Neoteleostei</taxon>
        <taxon>Acanthomorphata</taxon>
        <taxon>Gobiaria</taxon>
        <taxon>Gobiiformes</taxon>
        <taxon>Gobioidei</taxon>
        <taxon>Gobiidae</taxon>
        <taxon>Oxudercinae</taxon>
        <taxon>Periophthalmus</taxon>
    </lineage>
</organism>
<dbReference type="SMART" id="SM00130">
    <property type="entry name" value="KR"/>
    <property type="match status" value="1"/>
</dbReference>
<proteinExistence type="predicted"/>
<comment type="caution">
    <text evidence="3">Lacks conserved residue(s) required for the propagation of feature annotation.</text>
</comment>
<dbReference type="Gene3D" id="2.40.20.10">
    <property type="entry name" value="Plasminogen Kringle 4"/>
    <property type="match status" value="1"/>
</dbReference>
<feature type="domain" description="Kringle" evidence="4">
    <location>
        <begin position="5"/>
        <end position="77"/>
    </location>
</feature>
<dbReference type="Ensembl" id="ENSPMGT00000029656.1">
    <property type="protein sequence ID" value="ENSPMGP00000027843.1"/>
    <property type="gene ID" value="ENSPMGG00000022460.1"/>
</dbReference>
<dbReference type="GO" id="GO:0005615">
    <property type="term" value="C:extracellular space"/>
    <property type="evidence" value="ECO:0007669"/>
    <property type="project" value="TreeGrafter"/>
</dbReference>
<sequence>MSLVSCYSGRGAGYRGLGGTTLSGAPCLPWDSDLLPGATHRPAPLHLCRNPDGDKMPWCYTLSNGAISWEYCSVPSCDAAVSCPFS</sequence>
<dbReference type="GO" id="GO:0004175">
    <property type="term" value="F:endopeptidase activity"/>
    <property type="evidence" value="ECO:0007669"/>
    <property type="project" value="TreeGrafter"/>
</dbReference>
<dbReference type="PANTHER" id="PTHR24261">
    <property type="entry name" value="PLASMINOGEN-RELATED"/>
    <property type="match status" value="1"/>
</dbReference>
<dbReference type="SUPFAM" id="SSF57440">
    <property type="entry name" value="Kringle-like"/>
    <property type="match status" value="1"/>
</dbReference>